<evidence type="ECO:0000313" key="1">
    <source>
        <dbReference type="EMBL" id="JAD42994.1"/>
    </source>
</evidence>
<organism evidence="1">
    <name type="scientific">Arundo donax</name>
    <name type="common">Giant reed</name>
    <name type="synonym">Donax arundinaceus</name>
    <dbReference type="NCBI Taxonomy" id="35708"/>
    <lineage>
        <taxon>Eukaryota</taxon>
        <taxon>Viridiplantae</taxon>
        <taxon>Streptophyta</taxon>
        <taxon>Embryophyta</taxon>
        <taxon>Tracheophyta</taxon>
        <taxon>Spermatophyta</taxon>
        <taxon>Magnoliopsida</taxon>
        <taxon>Liliopsida</taxon>
        <taxon>Poales</taxon>
        <taxon>Poaceae</taxon>
        <taxon>PACMAD clade</taxon>
        <taxon>Arundinoideae</taxon>
        <taxon>Arundineae</taxon>
        <taxon>Arundo</taxon>
    </lineage>
</organism>
<proteinExistence type="predicted"/>
<sequence length="74" mass="8449">MHFVFTLSSAQLMSLQIVVFYSVLRKIQFFHHICFFSPSFPVCAQVCSSLNAKDSNTTKGINNTWDVFDSKQPL</sequence>
<name>A0A0A8ZUC6_ARUDO</name>
<protein>
    <submittedName>
        <fullName evidence="1">Uncharacterized protein</fullName>
    </submittedName>
</protein>
<accession>A0A0A8ZUC6</accession>
<dbReference type="EMBL" id="GBRH01254901">
    <property type="protein sequence ID" value="JAD42994.1"/>
    <property type="molecule type" value="Transcribed_RNA"/>
</dbReference>
<reference evidence="1" key="2">
    <citation type="journal article" date="2015" name="Data Brief">
        <title>Shoot transcriptome of the giant reed, Arundo donax.</title>
        <authorList>
            <person name="Barrero R.A."/>
            <person name="Guerrero F.D."/>
            <person name="Moolhuijzen P."/>
            <person name="Goolsby J.A."/>
            <person name="Tidwell J."/>
            <person name="Bellgard S.E."/>
            <person name="Bellgard M.I."/>
        </authorList>
    </citation>
    <scope>NUCLEOTIDE SEQUENCE</scope>
    <source>
        <tissue evidence="1">Shoot tissue taken approximately 20 cm above the soil surface</tissue>
    </source>
</reference>
<reference evidence="1" key="1">
    <citation type="submission" date="2014-09" db="EMBL/GenBank/DDBJ databases">
        <authorList>
            <person name="Magalhaes I.L.F."/>
            <person name="Oliveira U."/>
            <person name="Santos F.R."/>
            <person name="Vidigal T.H.D.A."/>
            <person name="Brescovit A.D."/>
            <person name="Santos A.J."/>
        </authorList>
    </citation>
    <scope>NUCLEOTIDE SEQUENCE</scope>
    <source>
        <tissue evidence="1">Shoot tissue taken approximately 20 cm above the soil surface</tissue>
    </source>
</reference>
<dbReference type="AlphaFoldDB" id="A0A0A8ZUC6"/>